<dbReference type="KEGG" id="mng:MNEG_7182"/>
<proteinExistence type="predicted"/>
<name>A0A0D2JNQ5_9CHLO</name>
<feature type="compositionally biased region" description="Polar residues" evidence="1">
    <location>
        <begin position="222"/>
        <end position="231"/>
    </location>
</feature>
<gene>
    <name evidence="2" type="ORF">MNEG_7182</name>
</gene>
<dbReference type="STRING" id="145388.A0A0D2JNQ5"/>
<dbReference type="GeneID" id="25740058"/>
<reference evidence="2 3" key="1">
    <citation type="journal article" date="2013" name="BMC Genomics">
        <title>Reconstruction of the lipid metabolism for the microalga Monoraphidium neglectum from its genome sequence reveals characteristics suitable for biofuel production.</title>
        <authorList>
            <person name="Bogen C."/>
            <person name="Al-Dilaimi A."/>
            <person name="Albersmeier A."/>
            <person name="Wichmann J."/>
            <person name="Grundmann M."/>
            <person name="Rupp O."/>
            <person name="Lauersen K.J."/>
            <person name="Blifernez-Klassen O."/>
            <person name="Kalinowski J."/>
            <person name="Goesmann A."/>
            <person name="Mussgnug J.H."/>
            <person name="Kruse O."/>
        </authorList>
    </citation>
    <scope>NUCLEOTIDE SEQUENCE [LARGE SCALE GENOMIC DNA]</scope>
    <source>
        <strain evidence="2 3">SAG 48.87</strain>
    </source>
</reference>
<sequence length="317" mass="35497">MGKLIRDMRGVSRPGAVAQFNNDVMLELWLYMAYKHGCATSVSVFEPSGLFLRMQDAGLGWADFWDTFPYELREQGTCLDDDTVDALGGAPMGVSTAEAGVEQPPAGLLAQGASPVDLFAWLCSGSAAEQQAQQDTSENDQQRDQDEQQQQEQEEPLQWEQREQEQEEQLQQEQQQQQQRAQREQQQQQQQQQQQEQQQEQQQQDQQRAQQQRERQEAVVQDPSQAAQQQLEGGREPRPQRSRRRRRRPMSRGHDVTGAAAGEDAGEGSSGSERECDDDSSGSGNDNAPAPFAAVHKALTADDESLLEAVLGLVPYR</sequence>
<dbReference type="EMBL" id="KK101468">
    <property type="protein sequence ID" value="KIZ00783.1"/>
    <property type="molecule type" value="Genomic_DNA"/>
</dbReference>
<protein>
    <submittedName>
        <fullName evidence="2">Uncharacterized protein</fullName>
    </submittedName>
</protein>
<keyword evidence="3" id="KW-1185">Reference proteome</keyword>
<organism evidence="2 3">
    <name type="scientific">Monoraphidium neglectum</name>
    <dbReference type="NCBI Taxonomy" id="145388"/>
    <lineage>
        <taxon>Eukaryota</taxon>
        <taxon>Viridiplantae</taxon>
        <taxon>Chlorophyta</taxon>
        <taxon>core chlorophytes</taxon>
        <taxon>Chlorophyceae</taxon>
        <taxon>CS clade</taxon>
        <taxon>Sphaeropleales</taxon>
        <taxon>Selenastraceae</taxon>
        <taxon>Monoraphidium</taxon>
    </lineage>
</organism>
<dbReference type="Proteomes" id="UP000054498">
    <property type="component" value="Unassembled WGS sequence"/>
</dbReference>
<dbReference type="AlphaFoldDB" id="A0A0D2JNQ5"/>
<feature type="compositionally biased region" description="Acidic residues" evidence="1">
    <location>
        <begin position="147"/>
        <end position="157"/>
    </location>
</feature>
<evidence type="ECO:0000313" key="3">
    <source>
        <dbReference type="Proteomes" id="UP000054498"/>
    </source>
</evidence>
<feature type="region of interest" description="Disordered" evidence="1">
    <location>
        <begin position="204"/>
        <end position="290"/>
    </location>
</feature>
<feature type="compositionally biased region" description="Basic residues" evidence="1">
    <location>
        <begin position="240"/>
        <end position="251"/>
    </location>
</feature>
<evidence type="ECO:0000256" key="1">
    <source>
        <dbReference type="SAM" id="MobiDB-lite"/>
    </source>
</evidence>
<accession>A0A0D2JNQ5</accession>
<dbReference type="RefSeq" id="XP_013899802.1">
    <property type="nucleotide sequence ID" value="XM_014044348.1"/>
</dbReference>
<feature type="region of interest" description="Disordered" evidence="1">
    <location>
        <begin position="129"/>
        <end position="172"/>
    </location>
</feature>
<evidence type="ECO:0000313" key="2">
    <source>
        <dbReference type="EMBL" id="KIZ00783.1"/>
    </source>
</evidence>